<gene>
    <name evidence="1" type="ORF">SAMN05421730_10201</name>
</gene>
<keyword evidence="2" id="KW-1185">Reference proteome</keyword>
<proteinExistence type="predicted"/>
<evidence type="ECO:0000313" key="1">
    <source>
        <dbReference type="EMBL" id="SCP98376.1"/>
    </source>
</evidence>
<dbReference type="Proteomes" id="UP000199315">
    <property type="component" value="Unassembled WGS sequence"/>
</dbReference>
<reference evidence="1 2" key="1">
    <citation type="submission" date="2016-09" db="EMBL/GenBank/DDBJ databases">
        <authorList>
            <person name="Capua I."/>
            <person name="De Benedictis P."/>
            <person name="Joannis T."/>
            <person name="Lombin L.H."/>
            <person name="Cattoli G."/>
        </authorList>
    </citation>
    <scope>NUCLEOTIDE SEQUENCE [LARGE SCALE GENOMIC DNA]</scope>
    <source>
        <strain evidence="1 2">GluBS11</strain>
    </source>
</reference>
<organism evidence="1 2">
    <name type="scientific">Anaerobium acetethylicum</name>
    <dbReference type="NCBI Taxonomy" id="1619234"/>
    <lineage>
        <taxon>Bacteria</taxon>
        <taxon>Bacillati</taxon>
        <taxon>Bacillota</taxon>
        <taxon>Clostridia</taxon>
        <taxon>Lachnospirales</taxon>
        <taxon>Lachnospiraceae</taxon>
        <taxon>Anaerobium</taxon>
    </lineage>
</organism>
<evidence type="ECO:0000313" key="2">
    <source>
        <dbReference type="Proteomes" id="UP000199315"/>
    </source>
</evidence>
<name>A0A1D3TW09_9FIRM</name>
<dbReference type="STRING" id="1619234.SAMN05421730_10201"/>
<accession>A0A1D3TW09</accession>
<dbReference type="AlphaFoldDB" id="A0A1D3TW09"/>
<dbReference type="EMBL" id="FMKA01000020">
    <property type="protein sequence ID" value="SCP98376.1"/>
    <property type="molecule type" value="Genomic_DNA"/>
</dbReference>
<sequence length="67" mass="7675">MTLAKFVVGCKLTVEEADELFVLIGHALDKRNRFDYILACELIHGCDILEFDKDLRTYNDKGILNVD</sequence>
<protein>
    <submittedName>
        <fullName evidence="1">Uncharacterized protein</fullName>
    </submittedName>
</protein>